<dbReference type="CDD" id="cd11065">
    <property type="entry name" value="CYP64-like"/>
    <property type="match status" value="1"/>
</dbReference>
<organism evidence="11 12">
    <name type="scientific">Mycena maculata</name>
    <dbReference type="NCBI Taxonomy" id="230809"/>
    <lineage>
        <taxon>Eukaryota</taxon>
        <taxon>Fungi</taxon>
        <taxon>Dikarya</taxon>
        <taxon>Basidiomycota</taxon>
        <taxon>Agaricomycotina</taxon>
        <taxon>Agaricomycetes</taxon>
        <taxon>Agaricomycetidae</taxon>
        <taxon>Agaricales</taxon>
        <taxon>Marasmiineae</taxon>
        <taxon>Mycenaceae</taxon>
        <taxon>Mycena</taxon>
    </lineage>
</organism>
<dbReference type="InterPro" id="IPR002401">
    <property type="entry name" value="Cyt_P450_E_grp-I"/>
</dbReference>
<dbReference type="AlphaFoldDB" id="A0AAD7ND10"/>
<evidence type="ECO:0000256" key="8">
    <source>
        <dbReference type="ARBA" id="ARBA00023033"/>
    </source>
</evidence>
<dbReference type="InterPro" id="IPR001128">
    <property type="entry name" value="Cyt_P450"/>
</dbReference>
<reference evidence="11" key="1">
    <citation type="submission" date="2023-03" db="EMBL/GenBank/DDBJ databases">
        <title>Massive genome expansion in bonnet fungi (Mycena s.s.) driven by repeated elements and novel gene families across ecological guilds.</title>
        <authorList>
            <consortium name="Lawrence Berkeley National Laboratory"/>
            <person name="Harder C.B."/>
            <person name="Miyauchi S."/>
            <person name="Viragh M."/>
            <person name="Kuo A."/>
            <person name="Thoen E."/>
            <person name="Andreopoulos B."/>
            <person name="Lu D."/>
            <person name="Skrede I."/>
            <person name="Drula E."/>
            <person name="Henrissat B."/>
            <person name="Morin E."/>
            <person name="Kohler A."/>
            <person name="Barry K."/>
            <person name="LaButti K."/>
            <person name="Morin E."/>
            <person name="Salamov A."/>
            <person name="Lipzen A."/>
            <person name="Mereny Z."/>
            <person name="Hegedus B."/>
            <person name="Baldrian P."/>
            <person name="Stursova M."/>
            <person name="Weitz H."/>
            <person name="Taylor A."/>
            <person name="Grigoriev I.V."/>
            <person name="Nagy L.G."/>
            <person name="Martin F."/>
            <person name="Kauserud H."/>
        </authorList>
    </citation>
    <scope>NUCLEOTIDE SEQUENCE</scope>
    <source>
        <strain evidence="11">CBHHK188m</strain>
    </source>
</reference>
<dbReference type="SUPFAM" id="SSF48264">
    <property type="entry name" value="Cytochrome P450"/>
    <property type="match status" value="1"/>
</dbReference>
<evidence type="ECO:0000256" key="7">
    <source>
        <dbReference type="ARBA" id="ARBA00023004"/>
    </source>
</evidence>
<dbReference type="InterPro" id="IPR036396">
    <property type="entry name" value="Cyt_P450_sf"/>
</dbReference>
<keyword evidence="6 10" id="KW-0560">Oxidoreductase</keyword>
<evidence type="ECO:0000256" key="4">
    <source>
        <dbReference type="ARBA" id="ARBA00022617"/>
    </source>
</evidence>
<proteinExistence type="inferred from homology"/>
<keyword evidence="4 9" id="KW-0349">Heme</keyword>
<dbReference type="InterPro" id="IPR050364">
    <property type="entry name" value="Cytochrome_P450_fung"/>
</dbReference>
<evidence type="ECO:0000256" key="6">
    <source>
        <dbReference type="ARBA" id="ARBA00023002"/>
    </source>
</evidence>
<comment type="similarity">
    <text evidence="3 10">Belongs to the cytochrome P450 family.</text>
</comment>
<evidence type="ECO:0000256" key="1">
    <source>
        <dbReference type="ARBA" id="ARBA00001971"/>
    </source>
</evidence>
<dbReference type="Pfam" id="PF00067">
    <property type="entry name" value="p450"/>
    <property type="match status" value="1"/>
</dbReference>
<dbReference type="Proteomes" id="UP001215280">
    <property type="component" value="Unassembled WGS sequence"/>
</dbReference>
<dbReference type="InterPro" id="IPR017972">
    <property type="entry name" value="Cyt_P450_CS"/>
</dbReference>
<dbReference type="PROSITE" id="PS00086">
    <property type="entry name" value="CYTOCHROME_P450"/>
    <property type="match status" value="1"/>
</dbReference>
<dbReference type="GO" id="GO:0005506">
    <property type="term" value="F:iron ion binding"/>
    <property type="evidence" value="ECO:0007669"/>
    <property type="project" value="InterPro"/>
</dbReference>
<dbReference type="PRINTS" id="PR00463">
    <property type="entry name" value="EP450I"/>
</dbReference>
<evidence type="ECO:0000256" key="9">
    <source>
        <dbReference type="PIRSR" id="PIRSR602401-1"/>
    </source>
</evidence>
<dbReference type="GO" id="GO:0020037">
    <property type="term" value="F:heme binding"/>
    <property type="evidence" value="ECO:0007669"/>
    <property type="project" value="InterPro"/>
</dbReference>
<evidence type="ECO:0000256" key="10">
    <source>
        <dbReference type="RuleBase" id="RU000461"/>
    </source>
</evidence>
<keyword evidence="8 10" id="KW-0503">Monooxygenase</keyword>
<dbReference type="PANTHER" id="PTHR46300:SF7">
    <property type="entry name" value="P450, PUTATIVE (EUROFUNG)-RELATED"/>
    <property type="match status" value="1"/>
</dbReference>
<sequence length="519" mass="58090">MVEVDRPHPRKIRPAELILVVKQCTCGSVLPLLFTMLSVGVVRHPLPPGPKPLPLIGNLLDMPRSKSQQTFSKWTDLYGDVVYLNVFGRHIILLNSVKSTNDLLEKRGQNYSDRPQFPLINLVGHGWNFGFKPYGKEWQSLRRTFTSQYNSNVTLRSFYEAHRDSASTFLVNIFREPEGISNHLRIRSAQIILEVTYGISVKSSDDPVLRNAEAVMDVVSTALSPGMWIINPISILRFIPQWLGGGLVAAQVRRWQADLEDLRHVPFNVVKNSMAHGIAKPCFTANLLQESAVVDETLIRDTAAIALGAAYETSFVAGEVFILAMVLNEWVQHSAQTEIDSVVGSDRLPDFIDRERLPFITAIVKEVLRWHPPAPTGIPHRLTQDDIYEGMFLPAGSMVMGNIWQILHDPLMYPDPSKFDPNRYIVDGKLDCSNNDPSRYAFGFGRRACPGRLFTEDSLWLMIAQFLAVYSVLPSADGPLPEAAFTSGAISRPVPFKHVILPRSTAARKLLAELIQADD</sequence>
<dbReference type="GO" id="GO:0016705">
    <property type="term" value="F:oxidoreductase activity, acting on paired donors, with incorporation or reduction of molecular oxygen"/>
    <property type="evidence" value="ECO:0007669"/>
    <property type="project" value="InterPro"/>
</dbReference>
<gene>
    <name evidence="11" type="ORF">DFH07DRAFT_819851</name>
</gene>
<dbReference type="Gene3D" id="1.10.630.10">
    <property type="entry name" value="Cytochrome P450"/>
    <property type="match status" value="1"/>
</dbReference>
<evidence type="ECO:0000313" key="11">
    <source>
        <dbReference type="EMBL" id="KAJ7756757.1"/>
    </source>
</evidence>
<evidence type="ECO:0000256" key="2">
    <source>
        <dbReference type="ARBA" id="ARBA00005179"/>
    </source>
</evidence>
<comment type="caution">
    <text evidence="11">The sequence shown here is derived from an EMBL/GenBank/DDBJ whole genome shotgun (WGS) entry which is preliminary data.</text>
</comment>
<accession>A0AAD7ND10</accession>
<comment type="cofactor">
    <cofactor evidence="1 9">
        <name>heme</name>
        <dbReference type="ChEBI" id="CHEBI:30413"/>
    </cofactor>
</comment>
<protein>
    <submittedName>
        <fullName evidence="11">Cytochrome P450</fullName>
    </submittedName>
</protein>
<evidence type="ECO:0000256" key="3">
    <source>
        <dbReference type="ARBA" id="ARBA00010617"/>
    </source>
</evidence>
<dbReference type="PANTHER" id="PTHR46300">
    <property type="entry name" value="P450, PUTATIVE (EUROFUNG)-RELATED-RELATED"/>
    <property type="match status" value="1"/>
</dbReference>
<dbReference type="EMBL" id="JARJLG010000060">
    <property type="protein sequence ID" value="KAJ7756757.1"/>
    <property type="molecule type" value="Genomic_DNA"/>
</dbReference>
<keyword evidence="12" id="KW-1185">Reference proteome</keyword>
<dbReference type="GO" id="GO:0004497">
    <property type="term" value="F:monooxygenase activity"/>
    <property type="evidence" value="ECO:0007669"/>
    <property type="project" value="UniProtKB-KW"/>
</dbReference>
<feature type="binding site" description="axial binding residue" evidence="9">
    <location>
        <position position="449"/>
    </location>
    <ligand>
        <name>heme</name>
        <dbReference type="ChEBI" id="CHEBI:30413"/>
    </ligand>
    <ligandPart>
        <name>Fe</name>
        <dbReference type="ChEBI" id="CHEBI:18248"/>
    </ligandPart>
</feature>
<comment type="pathway">
    <text evidence="2">Secondary metabolite biosynthesis.</text>
</comment>
<name>A0AAD7ND10_9AGAR</name>
<keyword evidence="7 9" id="KW-0408">Iron</keyword>
<evidence type="ECO:0000256" key="5">
    <source>
        <dbReference type="ARBA" id="ARBA00022723"/>
    </source>
</evidence>
<evidence type="ECO:0000313" key="12">
    <source>
        <dbReference type="Proteomes" id="UP001215280"/>
    </source>
</evidence>
<keyword evidence="5 9" id="KW-0479">Metal-binding</keyword>